<name>A0A6I4IUG9_9FLAO</name>
<gene>
    <name evidence="1" type="ORF">GOQ30_15205</name>
</gene>
<keyword evidence="2" id="KW-1185">Reference proteome</keyword>
<comment type="caution">
    <text evidence="1">The sequence shown here is derived from an EMBL/GenBank/DDBJ whole genome shotgun (WGS) entry which is preliminary data.</text>
</comment>
<dbReference type="OrthoDB" id="749061at2"/>
<dbReference type="Proteomes" id="UP000431264">
    <property type="component" value="Unassembled WGS sequence"/>
</dbReference>
<organism evidence="1 2">
    <name type="scientific">Flavobacterium profundi</name>
    <dbReference type="NCBI Taxonomy" id="1774945"/>
    <lineage>
        <taxon>Bacteria</taxon>
        <taxon>Pseudomonadati</taxon>
        <taxon>Bacteroidota</taxon>
        <taxon>Flavobacteriia</taxon>
        <taxon>Flavobacteriales</taxon>
        <taxon>Flavobacteriaceae</taxon>
        <taxon>Flavobacterium</taxon>
    </lineage>
</organism>
<sequence>MKTTSKKSVSETGHNKNIANFNSAIQILEEMNGLYNPTNPAITLTNLTPFKNQLTTVTNELNNKKPIYKNAVAQREERIEGLSKLITRTLNFAKSTGISETDKENLLSQAKKIRGASKSKNVNPETAETESISTAQLSYDSRIANLDTYINQLASHTTYIPNETELQINSLQNYQQELATLSNQVNAAGNAIITARKNRNDILYKNETNIIQLIKDIKAYLKALGSSAEPYYKAITKLKFRSI</sequence>
<reference evidence="2" key="1">
    <citation type="submission" date="2019-05" db="EMBL/GenBank/DDBJ databases">
        <title>Flavobacterium profundi sp. nov., isolated from a deep-sea seamount.</title>
        <authorList>
            <person name="Zhang D.-C."/>
        </authorList>
    </citation>
    <scope>NUCLEOTIDE SEQUENCE [LARGE SCALE GENOMIC DNA]</scope>
    <source>
        <strain evidence="2">TP390</strain>
    </source>
</reference>
<evidence type="ECO:0000313" key="2">
    <source>
        <dbReference type="Proteomes" id="UP000431264"/>
    </source>
</evidence>
<dbReference type="EMBL" id="WQLW01000012">
    <property type="protein sequence ID" value="MVO10520.1"/>
    <property type="molecule type" value="Genomic_DNA"/>
</dbReference>
<dbReference type="AlphaFoldDB" id="A0A6I4IUG9"/>
<protein>
    <submittedName>
        <fullName evidence="1">Uncharacterized protein</fullName>
    </submittedName>
</protein>
<evidence type="ECO:0000313" key="1">
    <source>
        <dbReference type="EMBL" id="MVO10520.1"/>
    </source>
</evidence>
<accession>A0A6I4IUG9</accession>
<dbReference type="RefSeq" id="WP_140998942.1">
    <property type="nucleotide sequence ID" value="NZ_VDCZ01000012.1"/>
</dbReference>
<proteinExistence type="predicted"/>